<evidence type="ECO:0000313" key="16">
    <source>
        <dbReference type="Proteomes" id="UP000030832"/>
    </source>
</evidence>
<keyword evidence="2 14" id="KW-0813">Transport</keyword>
<evidence type="ECO:0000256" key="5">
    <source>
        <dbReference type="ARBA" id="ARBA00022723"/>
    </source>
</evidence>
<comment type="catalytic activity">
    <reaction evidence="12">
        <text>fluoride(in) = fluoride(out)</text>
        <dbReference type="Rhea" id="RHEA:76159"/>
        <dbReference type="ChEBI" id="CHEBI:17051"/>
    </reaction>
    <physiologicalReaction direction="left-to-right" evidence="12">
        <dbReference type="Rhea" id="RHEA:76160"/>
    </physiologicalReaction>
</comment>
<evidence type="ECO:0000256" key="1">
    <source>
        <dbReference type="ARBA" id="ARBA00004651"/>
    </source>
</evidence>
<dbReference type="GO" id="GO:0046872">
    <property type="term" value="F:metal ion binding"/>
    <property type="evidence" value="ECO:0007669"/>
    <property type="project" value="UniProtKB-KW"/>
</dbReference>
<keyword evidence="10 14" id="KW-0407">Ion channel</keyword>
<feature type="transmembrane region" description="Helical" evidence="14">
    <location>
        <begin position="68"/>
        <end position="87"/>
    </location>
</feature>
<evidence type="ECO:0000256" key="7">
    <source>
        <dbReference type="ARBA" id="ARBA00023053"/>
    </source>
</evidence>
<evidence type="ECO:0000256" key="4">
    <source>
        <dbReference type="ARBA" id="ARBA00022692"/>
    </source>
</evidence>
<evidence type="ECO:0000256" key="13">
    <source>
        <dbReference type="ARBA" id="ARBA00049940"/>
    </source>
</evidence>
<keyword evidence="4 14" id="KW-0812">Transmembrane</keyword>
<comment type="subcellular location">
    <subcellularLocation>
        <location evidence="1 14">Cell membrane</location>
        <topology evidence="1 14">Multi-pass membrane protein</topology>
    </subcellularLocation>
</comment>
<evidence type="ECO:0000256" key="3">
    <source>
        <dbReference type="ARBA" id="ARBA00022475"/>
    </source>
</evidence>
<evidence type="ECO:0000256" key="6">
    <source>
        <dbReference type="ARBA" id="ARBA00022989"/>
    </source>
</evidence>
<sequence length="125" mass="13449">MNLLLVSVGGMLGAICRYVLGIAIMSKFPTPPFPIAMLIVNVLGSLGLGVFYGSYYGGIPLGAYEESVFLLVAIGFFGAFTTFSTFSMETVQLYQKSAWKPLLAYISLSIVGSITMFVFGFSITK</sequence>
<dbReference type="EMBL" id="JRJU01000035">
    <property type="protein sequence ID" value="KHF38577.1"/>
    <property type="molecule type" value="Genomic_DNA"/>
</dbReference>
<keyword evidence="9 14" id="KW-0472">Membrane</keyword>
<comment type="caution">
    <text evidence="15">The sequence shown here is derived from an EMBL/GenBank/DDBJ whole genome shotgun (WGS) entry which is preliminary data.</text>
</comment>
<dbReference type="NCBIfam" id="TIGR00494">
    <property type="entry name" value="crcB"/>
    <property type="match status" value="1"/>
</dbReference>
<comment type="similarity">
    <text evidence="11 14">Belongs to the fluoride channel Fluc/FEX (TC 1.A.43) family.</text>
</comment>
<dbReference type="GO" id="GO:0140114">
    <property type="term" value="P:cellular detoxification of fluoride"/>
    <property type="evidence" value="ECO:0007669"/>
    <property type="project" value="UniProtKB-UniRule"/>
</dbReference>
<dbReference type="GO" id="GO:0062054">
    <property type="term" value="F:fluoride channel activity"/>
    <property type="evidence" value="ECO:0007669"/>
    <property type="project" value="UniProtKB-UniRule"/>
</dbReference>
<dbReference type="GO" id="GO:0005886">
    <property type="term" value="C:plasma membrane"/>
    <property type="evidence" value="ECO:0007669"/>
    <property type="project" value="UniProtKB-SubCell"/>
</dbReference>
<evidence type="ECO:0000256" key="12">
    <source>
        <dbReference type="ARBA" id="ARBA00035585"/>
    </source>
</evidence>
<evidence type="ECO:0000256" key="11">
    <source>
        <dbReference type="ARBA" id="ARBA00035120"/>
    </source>
</evidence>
<organism evidence="15 16">
    <name type="scientific">Halalkalibacter okhensis</name>
    <dbReference type="NCBI Taxonomy" id="333138"/>
    <lineage>
        <taxon>Bacteria</taxon>
        <taxon>Bacillati</taxon>
        <taxon>Bacillota</taxon>
        <taxon>Bacilli</taxon>
        <taxon>Bacillales</taxon>
        <taxon>Bacillaceae</taxon>
        <taxon>Halalkalibacter</taxon>
    </lineage>
</organism>
<keyword evidence="7 14" id="KW-0915">Sodium</keyword>
<gene>
    <name evidence="14" type="primary">fluC</name>
    <name evidence="14" type="synonym">crcB</name>
    <name evidence="15" type="ORF">LQ50_20275</name>
</gene>
<dbReference type="Proteomes" id="UP000030832">
    <property type="component" value="Unassembled WGS sequence"/>
</dbReference>
<protein>
    <recommendedName>
        <fullName evidence="14">Fluoride-specific ion channel FluC</fullName>
    </recommendedName>
</protein>
<feature type="binding site" evidence="14">
    <location>
        <position position="81"/>
    </location>
    <ligand>
        <name>Na(+)</name>
        <dbReference type="ChEBI" id="CHEBI:29101"/>
        <note>structural</note>
    </ligand>
</feature>
<accession>A0A0B0ICF8</accession>
<evidence type="ECO:0000256" key="9">
    <source>
        <dbReference type="ARBA" id="ARBA00023136"/>
    </source>
</evidence>
<dbReference type="PANTHER" id="PTHR28259:SF16">
    <property type="entry name" value="FLUORIDE-SPECIFIC ION CHANNEL FLUC 2"/>
    <property type="match status" value="1"/>
</dbReference>
<dbReference type="AlphaFoldDB" id="A0A0B0ICF8"/>
<dbReference type="Pfam" id="PF02537">
    <property type="entry name" value="CRCB"/>
    <property type="match status" value="1"/>
</dbReference>
<keyword evidence="6 14" id="KW-1133">Transmembrane helix</keyword>
<feature type="binding site" evidence="14">
    <location>
        <position position="78"/>
    </location>
    <ligand>
        <name>Na(+)</name>
        <dbReference type="ChEBI" id="CHEBI:29101"/>
        <note>structural</note>
    </ligand>
</feature>
<name>A0A0B0ICF8_9BACI</name>
<evidence type="ECO:0000256" key="8">
    <source>
        <dbReference type="ARBA" id="ARBA00023065"/>
    </source>
</evidence>
<dbReference type="OrthoDB" id="9815830at2"/>
<comment type="function">
    <text evidence="13 14">Fluoride-specific ion channel. Important for reducing fluoride concentration in the cell, thus reducing its toxicity.</text>
</comment>
<evidence type="ECO:0000256" key="2">
    <source>
        <dbReference type="ARBA" id="ARBA00022448"/>
    </source>
</evidence>
<dbReference type="RefSeq" id="WP_034632315.1">
    <property type="nucleotide sequence ID" value="NZ_JRJU01000035.1"/>
</dbReference>
<evidence type="ECO:0000256" key="14">
    <source>
        <dbReference type="HAMAP-Rule" id="MF_00454"/>
    </source>
</evidence>
<keyword evidence="3 14" id="KW-1003">Cell membrane</keyword>
<dbReference type="InterPro" id="IPR003691">
    <property type="entry name" value="FluC"/>
</dbReference>
<comment type="activity regulation">
    <text evidence="14">Na(+) is not transported, but it plays an essential structural role and its presence is essential for fluoride channel function.</text>
</comment>
<keyword evidence="8 14" id="KW-0406">Ion transport</keyword>
<proteinExistence type="inferred from homology"/>
<keyword evidence="5 14" id="KW-0479">Metal-binding</keyword>
<evidence type="ECO:0000313" key="15">
    <source>
        <dbReference type="EMBL" id="KHF38577.1"/>
    </source>
</evidence>
<reference evidence="15 16" key="1">
    <citation type="submission" date="2014-09" db="EMBL/GenBank/DDBJ databases">
        <title>Genome sequencing and annotation of Bacillus Okhensis strain Kh10-101T.</title>
        <authorList>
            <person name="Prakash J.S."/>
        </authorList>
    </citation>
    <scope>NUCLEOTIDE SEQUENCE [LARGE SCALE GENOMIC DNA]</scope>
    <source>
        <strain evidence="16">Kh10-101T</strain>
    </source>
</reference>
<dbReference type="STRING" id="333138.LQ50_20275"/>
<keyword evidence="16" id="KW-1185">Reference proteome</keyword>
<dbReference type="eggNOG" id="COG0239">
    <property type="taxonomic scope" value="Bacteria"/>
</dbReference>
<dbReference type="PANTHER" id="PTHR28259">
    <property type="entry name" value="FLUORIDE EXPORT PROTEIN 1-RELATED"/>
    <property type="match status" value="1"/>
</dbReference>
<feature type="transmembrane region" description="Helical" evidence="14">
    <location>
        <begin position="102"/>
        <end position="123"/>
    </location>
</feature>
<feature type="transmembrane region" description="Helical" evidence="14">
    <location>
        <begin position="31"/>
        <end position="56"/>
    </location>
</feature>
<evidence type="ECO:0000256" key="10">
    <source>
        <dbReference type="ARBA" id="ARBA00023303"/>
    </source>
</evidence>
<dbReference type="HAMAP" id="MF_00454">
    <property type="entry name" value="FluC"/>
    <property type="match status" value="1"/>
</dbReference>